<reference evidence="2" key="1">
    <citation type="submission" date="2018-05" db="EMBL/GenBank/DDBJ databases">
        <authorList>
            <person name="Lanie J.A."/>
            <person name="Ng W.-L."/>
            <person name="Kazmierczak K.M."/>
            <person name="Andrzejewski T.M."/>
            <person name="Davidsen T.M."/>
            <person name="Wayne K.J."/>
            <person name="Tettelin H."/>
            <person name="Glass J.I."/>
            <person name="Rusch D."/>
            <person name="Podicherti R."/>
            <person name="Tsui H.-C.T."/>
            <person name="Winkler M.E."/>
        </authorList>
    </citation>
    <scope>NUCLEOTIDE SEQUENCE</scope>
</reference>
<keyword evidence="1" id="KW-0472">Membrane</keyword>
<dbReference type="AlphaFoldDB" id="A0A381WD78"/>
<name>A0A381WD78_9ZZZZ</name>
<keyword evidence="1" id="KW-0812">Transmembrane</keyword>
<gene>
    <name evidence="2" type="ORF">METZ01_LOCUS103258</name>
</gene>
<sequence>MDLNTAVNWMSETALSGWVTGSPWIWPGLETLHFFGLSVLIGGLVVMDLRVMGYKFGLPLGVVYQIMPLVFAGFAINACTGFLFVMGDPHRYAVNYAFKVKMVLLLCAGLNALWFSWKISPQMKNWTEDTEGSRSTKFVGAASLILWFGVGIHGRLITFFG</sequence>
<dbReference type="EMBL" id="UINC01011417">
    <property type="protein sequence ID" value="SVA50404.1"/>
    <property type="molecule type" value="Genomic_DNA"/>
</dbReference>
<feature type="transmembrane region" description="Helical" evidence="1">
    <location>
        <begin position="63"/>
        <end position="84"/>
    </location>
</feature>
<evidence type="ECO:0000256" key="1">
    <source>
        <dbReference type="SAM" id="Phobius"/>
    </source>
</evidence>
<feature type="transmembrane region" description="Helical" evidence="1">
    <location>
        <begin position="32"/>
        <end position="51"/>
    </location>
</feature>
<protein>
    <submittedName>
        <fullName evidence="2">Uncharacterized protein</fullName>
    </submittedName>
</protein>
<keyword evidence="1" id="KW-1133">Transmembrane helix</keyword>
<feature type="transmembrane region" description="Helical" evidence="1">
    <location>
        <begin position="96"/>
        <end position="117"/>
    </location>
</feature>
<accession>A0A381WD78</accession>
<organism evidence="2">
    <name type="scientific">marine metagenome</name>
    <dbReference type="NCBI Taxonomy" id="408172"/>
    <lineage>
        <taxon>unclassified sequences</taxon>
        <taxon>metagenomes</taxon>
        <taxon>ecological metagenomes</taxon>
    </lineage>
</organism>
<proteinExistence type="predicted"/>
<evidence type="ECO:0000313" key="2">
    <source>
        <dbReference type="EMBL" id="SVA50404.1"/>
    </source>
</evidence>
<feature type="transmembrane region" description="Helical" evidence="1">
    <location>
        <begin position="138"/>
        <end position="160"/>
    </location>
</feature>